<dbReference type="EMBL" id="JYDQ01000012">
    <property type="protein sequence ID" value="KRY22046.1"/>
    <property type="molecule type" value="Genomic_DNA"/>
</dbReference>
<organism evidence="2 3">
    <name type="scientific">Trichinella patagoniensis</name>
    <dbReference type="NCBI Taxonomy" id="990121"/>
    <lineage>
        <taxon>Eukaryota</taxon>
        <taxon>Metazoa</taxon>
        <taxon>Ecdysozoa</taxon>
        <taxon>Nematoda</taxon>
        <taxon>Enoplea</taxon>
        <taxon>Dorylaimia</taxon>
        <taxon>Trichinellida</taxon>
        <taxon>Trichinellidae</taxon>
        <taxon>Trichinella</taxon>
    </lineage>
</organism>
<reference evidence="2 3" key="1">
    <citation type="submission" date="2015-01" db="EMBL/GenBank/DDBJ databases">
        <title>Evolution of Trichinella species and genotypes.</title>
        <authorList>
            <person name="Korhonen P.K."/>
            <person name="Edoardo P."/>
            <person name="Giuseppe L.R."/>
            <person name="Gasser R.B."/>
        </authorList>
    </citation>
    <scope>NUCLEOTIDE SEQUENCE [LARGE SCALE GENOMIC DNA]</scope>
    <source>
        <strain evidence="2">ISS2496</strain>
    </source>
</reference>
<dbReference type="AlphaFoldDB" id="A0A0V1ABV2"/>
<evidence type="ECO:0000313" key="3">
    <source>
        <dbReference type="Proteomes" id="UP000054783"/>
    </source>
</evidence>
<evidence type="ECO:0000313" key="2">
    <source>
        <dbReference type="EMBL" id="KRY22046.1"/>
    </source>
</evidence>
<comment type="caution">
    <text evidence="2">The sequence shown here is derived from an EMBL/GenBank/DDBJ whole genome shotgun (WGS) entry which is preliminary data.</text>
</comment>
<dbReference type="Proteomes" id="UP000054783">
    <property type="component" value="Unassembled WGS sequence"/>
</dbReference>
<evidence type="ECO:0000259" key="1">
    <source>
        <dbReference type="Pfam" id="PF23055"/>
    </source>
</evidence>
<dbReference type="Pfam" id="PF23055">
    <property type="entry name" value="DUF7041"/>
    <property type="match status" value="1"/>
</dbReference>
<name>A0A0V1ABV2_9BILA</name>
<sequence>MPSRRNTNDARNGISTFNAADPELWFLRLDVFFHFDEASKHHMALNVMPYERLCLECITQTKAQRILQVMTNEKLNDDKPSQFLRRIERLHGGASEDVAGQLFLSKVPQSIRTTHAPFQDRIAALQSTAAKFFQCQDQRVFITVVSATKPESAPHPVRGVTTPALDANGRRVVRNSQPLSVHNRRLLIDNWAAVSLLSATASQKQQARPARNNLGKEIITVQLADLPALIWTFIVSDVQAAIMGADFLYHHHAMAVGIKRSRLIMAPNNAPASSINGALAIQSTDKYQSLLARFYPYQKDITQAAVKQLESNIISHAIEAARSLQAPTVNATEATDSQRSIWARHNTVVQQLRGVATAHGTCNVSDNLYPSVKPHSGDCCSLNCCTTPDRYPLPHLADLAHSYYHIPVQLQRLSDDFNYRWCTTSTHPTAEYALMVDASDHTIGTVFQQPVKNSWQPLAFSRRFSLPQKALTHLQMQIMRSNTFVTRGSFWSAPTTHSVKEDLNCSAAEMWDGSVLRLPVDFFMGDASTCATT</sequence>
<gene>
    <name evidence="2" type="ORF">T12_1234</name>
</gene>
<dbReference type="InterPro" id="IPR055469">
    <property type="entry name" value="DUF7041"/>
</dbReference>
<dbReference type="OrthoDB" id="422540at2759"/>
<dbReference type="STRING" id="990121.A0A0V1ABV2"/>
<proteinExistence type="predicted"/>
<feature type="domain" description="DUF7041" evidence="1">
    <location>
        <begin position="15"/>
        <end position="87"/>
    </location>
</feature>
<accession>A0A0V1ABV2</accession>
<keyword evidence="3" id="KW-1185">Reference proteome</keyword>
<protein>
    <recommendedName>
        <fullName evidence="1">DUF7041 domain-containing protein</fullName>
    </recommendedName>
</protein>